<feature type="compositionally biased region" description="Basic and acidic residues" evidence="6">
    <location>
        <begin position="446"/>
        <end position="458"/>
    </location>
</feature>
<dbReference type="SUPFAM" id="SSF50978">
    <property type="entry name" value="WD40 repeat-like"/>
    <property type="match status" value="1"/>
</dbReference>
<reference evidence="7" key="1">
    <citation type="submission" date="2022-07" db="EMBL/GenBank/DDBJ databases">
        <title>Genome Sequence of Physisporinus lineatus.</title>
        <authorList>
            <person name="Buettner E."/>
        </authorList>
    </citation>
    <scope>NUCLEOTIDE SEQUENCE</scope>
    <source>
        <strain evidence="7">VT162</strain>
    </source>
</reference>
<evidence type="ECO:0000256" key="5">
    <source>
        <dbReference type="ARBA" id="ARBA00022737"/>
    </source>
</evidence>
<protein>
    <recommendedName>
        <fullName evidence="9">Enhancer of mRNA-decapping protein 4 WD40 repeat region domain-containing protein</fullName>
    </recommendedName>
</protein>
<evidence type="ECO:0008006" key="9">
    <source>
        <dbReference type="Google" id="ProtNLM"/>
    </source>
</evidence>
<comment type="similarity">
    <text evidence="2">Belongs to the WD repeat EDC4 family.</text>
</comment>
<keyword evidence="8" id="KW-1185">Reference proteome</keyword>
<dbReference type="GO" id="GO:0000932">
    <property type="term" value="C:P-body"/>
    <property type="evidence" value="ECO:0007669"/>
    <property type="project" value="UniProtKB-SubCell"/>
</dbReference>
<dbReference type="AlphaFoldDB" id="A0AAD5UQ10"/>
<keyword evidence="3" id="KW-0963">Cytoplasm</keyword>
<evidence type="ECO:0000313" key="8">
    <source>
        <dbReference type="Proteomes" id="UP001212997"/>
    </source>
</evidence>
<evidence type="ECO:0000256" key="6">
    <source>
        <dbReference type="SAM" id="MobiDB-lite"/>
    </source>
</evidence>
<keyword evidence="5" id="KW-0677">Repeat</keyword>
<dbReference type="EMBL" id="JANAWD010001518">
    <property type="protein sequence ID" value="KAJ3473193.1"/>
    <property type="molecule type" value="Genomic_DNA"/>
</dbReference>
<dbReference type="InterPro" id="IPR015943">
    <property type="entry name" value="WD40/YVTN_repeat-like_dom_sf"/>
</dbReference>
<accession>A0AAD5UQ10</accession>
<name>A0AAD5UQ10_9APHY</name>
<feature type="compositionally biased region" description="Pro residues" evidence="6">
    <location>
        <begin position="381"/>
        <end position="403"/>
    </location>
</feature>
<dbReference type="GO" id="GO:0031087">
    <property type="term" value="P:deadenylation-independent decapping of nuclear-transcribed mRNA"/>
    <property type="evidence" value="ECO:0007669"/>
    <property type="project" value="InterPro"/>
</dbReference>
<feature type="region of interest" description="Disordered" evidence="6">
    <location>
        <begin position="381"/>
        <end position="474"/>
    </location>
</feature>
<dbReference type="PANTHER" id="PTHR15598">
    <property type="entry name" value="ENHANCER OF MRNA-DECAPPING PROTEIN 4"/>
    <property type="match status" value="1"/>
</dbReference>
<comment type="subcellular location">
    <subcellularLocation>
        <location evidence="1">Cytoplasm</location>
        <location evidence="1">P-body</location>
    </subcellularLocation>
</comment>
<dbReference type="InterPro" id="IPR045152">
    <property type="entry name" value="EDC4-like"/>
</dbReference>
<evidence type="ECO:0000313" key="7">
    <source>
        <dbReference type="EMBL" id="KAJ3473193.1"/>
    </source>
</evidence>
<evidence type="ECO:0000256" key="1">
    <source>
        <dbReference type="ARBA" id="ARBA00004201"/>
    </source>
</evidence>
<evidence type="ECO:0000256" key="3">
    <source>
        <dbReference type="ARBA" id="ARBA00022490"/>
    </source>
</evidence>
<organism evidence="7 8">
    <name type="scientific">Meripilus lineatus</name>
    <dbReference type="NCBI Taxonomy" id="2056292"/>
    <lineage>
        <taxon>Eukaryota</taxon>
        <taxon>Fungi</taxon>
        <taxon>Dikarya</taxon>
        <taxon>Basidiomycota</taxon>
        <taxon>Agaricomycotina</taxon>
        <taxon>Agaricomycetes</taxon>
        <taxon>Polyporales</taxon>
        <taxon>Meripilaceae</taxon>
        <taxon>Meripilus</taxon>
    </lineage>
</organism>
<keyword evidence="4" id="KW-0853">WD repeat</keyword>
<evidence type="ECO:0000256" key="4">
    <source>
        <dbReference type="ARBA" id="ARBA00022574"/>
    </source>
</evidence>
<dbReference type="PANTHER" id="PTHR15598:SF5">
    <property type="entry name" value="ENHANCER OF MRNA-DECAPPING PROTEIN 4"/>
    <property type="match status" value="1"/>
</dbReference>
<dbReference type="Proteomes" id="UP001212997">
    <property type="component" value="Unassembled WGS sequence"/>
</dbReference>
<dbReference type="InterPro" id="IPR036322">
    <property type="entry name" value="WD40_repeat_dom_sf"/>
</dbReference>
<comment type="caution">
    <text evidence="7">The sequence shown here is derived from an EMBL/GenBank/DDBJ whole genome shotgun (WGS) entry which is preliminary data.</text>
</comment>
<proteinExistence type="inferred from homology"/>
<gene>
    <name evidence="7" type="ORF">NLI96_g13094</name>
</gene>
<sequence length="696" mass="76506">MPGTTIGATHWVAYAMTKGRVRVISRSSGDRTLLQLPQLFPPAVSVSDMSVHSNRLAGITSDGGFVVWELPEVIRDDVPGNIVLCVLPSQDLDPLHSVKWHPQQPDLVAVASDSSIYLININDAANMWQGDPIPQSELARVSQLFSVPSPIIAFDYDLPRSALAAISEDSSLTMWHMRDSLPFWSSKIRGDDTPSSLTFVEQGVVVGRKNGTVFQLLPIMNRNVLSTIKFVNGNREDTEMFGHANYDSRIQTLWIANNRRDSMIGFKINWDGSTPSPGGDDVRGGFFEQVIEFGGPKPTIHFVILTADADPTGEEAHAACVAAKVPPGELALVAFSVHSGGVDQVLIRKEWYNSAMNSVPAKFPTYVPPPVQVNEVRVQRPQPPMIPNPQMSQPPPPPAPPLIAPTRAKTPPSEDVEGFDSNQGEGRAPEPKGRGQKGGRNVGWKDNNDSGRDAKGKGIDTSGATESSLQNLSKEIRKSEESLHTRLGRLFSKELEKQYQRLEDARANEQAADFVRQEKILKLISTELTKNTTRVVEMAVKAEVQNSVLPSLENITKTEIKSSMNQQISKGLSDAMKQNLPAELERLLVRPDVSAHIARTFTSTVTPLVERQVKETITKSLIPAYTQQSSAMHQELSREIHTEILNLKKEVITWQTEALRGQEVSANLSKGIHPLISVYRLLSESSSNLSACLLSK</sequence>
<dbReference type="Gene3D" id="2.130.10.10">
    <property type="entry name" value="YVTN repeat-like/Quinoprotein amine dehydrogenase"/>
    <property type="match status" value="1"/>
</dbReference>
<feature type="compositionally biased region" description="Polar residues" evidence="6">
    <location>
        <begin position="462"/>
        <end position="473"/>
    </location>
</feature>
<evidence type="ECO:0000256" key="2">
    <source>
        <dbReference type="ARBA" id="ARBA00009639"/>
    </source>
</evidence>